<evidence type="ECO:0000313" key="6">
    <source>
        <dbReference type="EMBL" id="MSR90788.1"/>
    </source>
</evidence>
<keyword evidence="3" id="KW-0238">DNA-binding</keyword>
<dbReference type="RefSeq" id="WP_154530667.1">
    <property type="nucleotide sequence ID" value="NZ_VULX01000004.1"/>
</dbReference>
<comment type="similarity">
    <text evidence="1">Belongs to the LysR transcriptional regulatory family.</text>
</comment>
<dbReference type="AlphaFoldDB" id="A0A7X2MXA3"/>
<evidence type="ECO:0000313" key="7">
    <source>
        <dbReference type="Proteomes" id="UP000460287"/>
    </source>
</evidence>
<evidence type="ECO:0000256" key="1">
    <source>
        <dbReference type="ARBA" id="ARBA00009437"/>
    </source>
</evidence>
<gene>
    <name evidence="6" type="ORF">FYJ33_04965</name>
</gene>
<dbReference type="SUPFAM" id="SSF46785">
    <property type="entry name" value="Winged helix' DNA-binding domain"/>
    <property type="match status" value="1"/>
</dbReference>
<organism evidence="6 7">
    <name type="scientific">Inconstantimicrobium porci</name>
    <dbReference type="NCBI Taxonomy" id="2652291"/>
    <lineage>
        <taxon>Bacteria</taxon>
        <taxon>Bacillati</taxon>
        <taxon>Bacillota</taxon>
        <taxon>Clostridia</taxon>
        <taxon>Eubacteriales</taxon>
        <taxon>Clostridiaceae</taxon>
        <taxon>Inconstantimicrobium</taxon>
    </lineage>
</organism>
<name>A0A7X2MXA3_9CLOT</name>
<sequence length="295" mass="33072">MFEELKTFISVVELKNFTKAAAALNLSQPSVSTHIKNLENHFGVVLINRSVKQKNIIITESGYKLYARAKEILNLLDITYSDLHNIPDTISGTLKIGASLTIGEYILPKFLSYFLKKYPYIDVEVSIKNTSSICSYVKNLSIDLGLIEGSPTVSNINQHYFFEDSLVLAYPADENLLRNKISTENLQNKNWVVREEGSGTREYLNLFLAQNKITPKSITVLGSNYAVKEAVKDGLGITVISSLVIESEVKNKELNILPLDKSFNRHYSCIAPSNINKTEACSIFIKELAVYFGKM</sequence>
<dbReference type="GO" id="GO:0000976">
    <property type="term" value="F:transcription cis-regulatory region binding"/>
    <property type="evidence" value="ECO:0007669"/>
    <property type="project" value="TreeGrafter"/>
</dbReference>
<keyword evidence="2" id="KW-0805">Transcription regulation</keyword>
<dbReference type="EMBL" id="VULX01000004">
    <property type="protein sequence ID" value="MSR90788.1"/>
    <property type="molecule type" value="Genomic_DNA"/>
</dbReference>
<keyword evidence="4" id="KW-0804">Transcription</keyword>
<dbReference type="Pfam" id="PF00126">
    <property type="entry name" value="HTH_1"/>
    <property type="match status" value="1"/>
</dbReference>
<evidence type="ECO:0000256" key="2">
    <source>
        <dbReference type="ARBA" id="ARBA00023015"/>
    </source>
</evidence>
<evidence type="ECO:0000256" key="3">
    <source>
        <dbReference type="ARBA" id="ARBA00023125"/>
    </source>
</evidence>
<dbReference type="FunFam" id="1.10.10.10:FF:000001">
    <property type="entry name" value="LysR family transcriptional regulator"/>
    <property type="match status" value="1"/>
</dbReference>
<accession>A0A7X2MXA3</accession>
<comment type="caution">
    <text evidence="6">The sequence shown here is derived from an EMBL/GenBank/DDBJ whole genome shotgun (WGS) entry which is preliminary data.</text>
</comment>
<dbReference type="InterPro" id="IPR036388">
    <property type="entry name" value="WH-like_DNA-bd_sf"/>
</dbReference>
<evidence type="ECO:0000256" key="4">
    <source>
        <dbReference type="ARBA" id="ARBA00023163"/>
    </source>
</evidence>
<dbReference type="Gene3D" id="3.40.190.10">
    <property type="entry name" value="Periplasmic binding protein-like II"/>
    <property type="match status" value="2"/>
</dbReference>
<keyword evidence="7" id="KW-1185">Reference proteome</keyword>
<dbReference type="GO" id="GO:0003700">
    <property type="term" value="F:DNA-binding transcription factor activity"/>
    <property type="evidence" value="ECO:0007669"/>
    <property type="project" value="InterPro"/>
</dbReference>
<protein>
    <submittedName>
        <fullName evidence="6">LysR family transcriptional regulator</fullName>
    </submittedName>
</protein>
<reference evidence="6 7" key="1">
    <citation type="submission" date="2019-08" db="EMBL/GenBank/DDBJ databases">
        <title>In-depth cultivation of the pig gut microbiome towards novel bacterial diversity and tailored functional studies.</title>
        <authorList>
            <person name="Wylensek D."/>
            <person name="Hitch T.C.A."/>
            <person name="Clavel T."/>
        </authorList>
    </citation>
    <scope>NUCLEOTIDE SEQUENCE [LARGE SCALE GENOMIC DNA]</scope>
    <source>
        <strain evidence="6 7">WCA-383-APC-5B</strain>
    </source>
</reference>
<proteinExistence type="inferred from homology"/>
<evidence type="ECO:0000259" key="5">
    <source>
        <dbReference type="PROSITE" id="PS50931"/>
    </source>
</evidence>
<dbReference type="PANTHER" id="PTHR30126">
    <property type="entry name" value="HTH-TYPE TRANSCRIPTIONAL REGULATOR"/>
    <property type="match status" value="1"/>
</dbReference>
<dbReference type="InterPro" id="IPR000847">
    <property type="entry name" value="LysR_HTH_N"/>
</dbReference>
<dbReference type="InterPro" id="IPR036390">
    <property type="entry name" value="WH_DNA-bd_sf"/>
</dbReference>
<dbReference type="Pfam" id="PF03466">
    <property type="entry name" value="LysR_substrate"/>
    <property type="match status" value="1"/>
</dbReference>
<dbReference type="Gene3D" id="1.10.10.10">
    <property type="entry name" value="Winged helix-like DNA-binding domain superfamily/Winged helix DNA-binding domain"/>
    <property type="match status" value="1"/>
</dbReference>
<dbReference type="Proteomes" id="UP000460287">
    <property type="component" value="Unassembled WGS sequence"/>
</dbReference>
<dbReference type="PANTHER" id="PTHR30126:SF39">
    <property type="entry name" value="HTH-TYPE TRANSCRIPTIONAL REGULATOR CYSL"/>
    <property type="match status" value="1"/>
</dbReference>
<dbReference type="InterPro" id="IPR005119">
    <property type="entry name" value="LysR_subst-bd"/>
</dbReference>
<dbReference type="PRINTS" id="PR00039">
    <property type="entry name" value="HTHLYSR"/>
</dbReference>
<dbReference type="SUPFAM" id="SSF53850">
    <property type="entry name" value="Periplasmic binding protein-like II"/>
    <property type="match status" value="1"/>
</dbReference>
<dbReference type="PROSITE" id="PS50931">
    <property type="entry name" value="HTH_LYSR"/>
    <property type="match status" value="1"/>
</dbReference>
<feature type="domain" description="HTH lysR-type" evidence="5">
    <location>
        <begin position="1"/>
        <end position="59"/>
    </location>
</feature>